<reference evidence="2 3" key="1">
    <citation type="journal article" date="2021" name="Arch. Microbiol.">
        <title>Harenicola maris gen. nov., sp. nov. isolated from the Sea of Japan shallow sediments.</title>
        <authorList>
            <person name="Romanenko L.A."/>
            <person name="Kurilenko V.V."/>
            <person name="Chernysheva N.Y."/>
            <person name="Tekutyeva L.A."/>
            <person name="Velansky P.V."/>
            <person name="Svetashev V.I."/>
            <person name="Isaeva M.P."/>
        </authorList>
    </citation>
    <scope>NUCLEOTIDE SEQUENCE [LARGE SCALE GENOMIC DNA]</scope>
    <source>
        <strain evidence="2 3">KMM 3653</strain>
    </source>
</reference>
<feature type="signal peptide" evidence="1">
    <location>
        <begin position="1"/>
        <end position="21"/>
    </location>
</feature>
<keyword evidence="1" id="KW-0732">Signal</keyword>
<proteinExistence type="predicted"/>
<protein>
    <submittedName>
        <fullName evidence="2">Uncharacterized protein</fullName>
    </submittedName>
</protein>
<dbReference type="RefSeq" id="WP_327793262.1">
    <property type="nucleotide sequence ID" value="NZ_JADQAZ010000001.1"/>
</dbReference>
<evidence type="ECO:0000256" key="1">
    <source>
        <dbReference type="SAM" id="SignalP"/>
    </source>
</evidence>
<name>A0AAP2G3D6_9RHOB</name>
<evidence type="ECO:0000313" key="2">
    <source>
        <dbReference type="EMBL" id="MBT0957085.1"/>
    </source>
</evidence>
<accession>A0AAP2G3D6</accession>
<dbReference type="EMBL" id="JADQAZ010000001">
    <property type="protein sequence ID" value="MBT0957085.1"/>
    <property type="molecule type" value="Genomic_DNA"/>
</dbReference>
<dbReference type="Proteomes" id="UP001315686">
    <property type="component" value="Unassembled WGS sequence"/>
</dbReference>
<sequence>MKLGDFLGGLVLGAMPFAAAAAEMRDSSAGFTMQVEGGFDWAVAADVTGVQSTVVAATPEAEAPVAMVTATTMMEKNPMAMMGGSVREKTTEQFLQGLCESFQCGDISGRTYEEIGGRKAWVVTTTLGSPGHLSLGLPEAVMIATVTPQGFMQLISLHTAEGGSAAMEPVLRQAFASLVYDAQ</sequence>
<comment type="caution">
    <text evidence="2">The sequence shown here is derived from an EMBL/GenBank/DDBJ whole genome shotgun (WGS) entry which is preliminary data.</text>
</comment>
<organism evidence="2 3">
    <name type="scientific">Harenicola maris</name>
    <dbReference type="NCBI Taxonomy" id="2841044"/>
    <lineage>
        <taxon>Bacteria</taxon>
        <taxon>Pseudomonadati</taxon>
        <taxon>Pseudomonadota</taxon>
        <taxon>Alphaproteobacteria</taxon>
        <taxon>Rhodobacterales</taxon>
        <taxon>Paracoccaceae</taxon>
        <taxon>Harenicola</taxon>
    </lineage>
</organism>
<evidence type="ECO:0000313" key="3">
    <source>
        <dbReference type="Proteomes" id="UP001315686"/>
    </source>
</evidence>
<feature type="chain" id="PRO_5042979728" evidence="1">
    <location>
        <begin position="22"/>
        <end position="183"/>
    </location>
</feature>
<gene>
    <name evidence="2" type="ORF">IV417_06790</name>
</gene>
<keyword evidence="3" id="KW-1185">Reference proteome</keyword>
<dbReference type="AlphaFoldDB" id="A0AAP2G3D6"/>